<sequence length="197" mass="22612">MNLWSTAGILEKNKLANDKPFLIVLEMVVAGIDEPIRLVRDNVDCEWNGETWQRFPFDFDNLTTQDGKEIPSVNLKVSNVQGLIQGYVQRYRGFCDANVKVMVIHAAHLDNTIPEIELDFVVKQTSYTEEWVTFSIGASNDHSFRFPIWRYMTKFCPFRFKNIQCGYNGSLDICDNTLATCRIPKRFGGESGLQNSR</sequence>
<evidence type="ECO:0000313" key="1">
    <source>
        <dbReference type="EMBL" id="SEJ60326.1"/>
    </source>
</evidence>
<evidence type="ECO:0000313" key="2">
    <source>
        <dbReference type="Proteomes" id="UP000199662"/>
    </source>
</evidence>
<keyword evidence="2" id="KW-1185">Reference proteome</keyword>
<dbReference type="GO" id="GO:0051536">
    <property type="term" value="F:iron-sulfur cluster binding"/>
    <property type="evidence" value="ECO:0007669"/>
    <property type="project" value="InterPro"/>
</dbReference>
<dbReference type="Pfam" id="PF05100">
    <property type="entry name" value="Phage_tail_L"/>
    <property type="match status" value="1"/>
</dbReference>
<dbReference type="RefSeq" id="WP_091831984.1">
    <property type="nucleotide sequence ID" value="NZ_FNZK01000011.1"/>
</dbReference>
<dbReference type="EMBL" id="FNZK01000011">
    <property type="protein sequence ID" value="SEJ60326.1"/>
    <property type="molecule type" value="Genomic_DNA"/>
</dbReference>
<organism evidence="1 2">
    <name type="scientific">Propionispira arboris</name>
    <dbReference type="NCBI Taxonomy" id="84035"/>
    <lineage>
        <taxon>Bacteria</taxon>
        <taxon>Bacillati</taxon>
        <taxon>Bacillota</taxon>
        <taxon>Negativicutes</taxon>
        <taxon>Selenomonadales</taxon>
        <taxon>Selenomonadaceae</taxon>
        <taxon>Propionispira</taxon>
    </lineage>
</organism>
<dbReference type="GO" id="GO:0030430">
    <property type="term" value="C:host cell cytoplasm"/>
    <property type="evidence" value="ECO:0007669"/>
    <property type="project" value="InterPro"/>
</dbReference>
<proteinExistence type="predicted"/>
<dbReference type="InterPro" id="IPR006487">
    <property type="entry name" value="Phage_lambda_L"/>
</dbReference>
<gene>
    <name evidence="1" type="ORF">SAMN05660742_111131</name>
</gene>
<dbReference type="AlphaFoldDB" id="A0A1H7A5W9"/>
<dbReference type="STRING" id="84035.SAMN05660742_111131"/>
<accession>A0A1H7A5W9</accession>
<protein>
    <submittedName>
        <fullName evidence="1">Phage-related protein</fullName>
    </submittedName>
</protein>
<name>A0A1H7A5W9_9FIRM</name>
<dbReference type="GO" id="GO:0046718">
    <property type="term" value="P:symbiont entry into host cell"/>
    <property type="evidence" value="ECO:0007669"/>
    <property type="project" value="InterPro"/>
</dbReference>
<reference evidence="1 2" key="1">
    <citation type="submission" date="2016-10" db="EMBL/GenBank/DDBJ databases">
        <authorList>
            <person name="de Groot N.N."/>
        </authorList>
    </citation>
    <scope>NUCLEOTIDE SEQUENCE [LARGE SCALE GENOMIC DNA]</scope>
    <source>
        <strain evidence="1 2">DSM 2179</strain>
    </source>
</reference>
<dbReference type="Proteomes" id="UP000199662">
    <property type="component" value="Unassembled WGS sequence"/>
</dbReference>